<accession>A0A4Z0QIY4</accession>
<organism evidence="1 2">
    <name type="scientific">Hymenobacter metallicola</name>
    <dbReference type="NCBI Taxonomy" id="2563114"/>
    <lineage>
        <taxon>Bacteria</taxon>
        <taxon>Pseudomonadati</taxon>
        <taxon>Bacteroidota</taxon>
        <taxon>Cytophagia</taxon>
        <taxon>Cytophagales</taxon>
        <taxon>Hymenobacteraceae</taxon>
        <taxon>Hymenobacter</taxon>
    </lineage>
</organism>
<name>A0A4Z0QIY4_9BACT</name>
<sequence length="278" mass="31327">MTLSFPLVPTTQDYTVTVQTTSLLGNLLYENTRRTAFRKQPLQKTADGWLYSVSVLDFKQTETNGVAQLDADTAQLRSHLLIETDAAGGLLRVCNKAELRNQWQALEPKLLKKYRRSEQITPGMVAGIGQVLHGDGYLEDVLRRGYEYSSLFPPFYGQSYDEQPTQGRPRTIARFLGNLDLPLQTEIKRQAQVPADVAVGLAVEGKVDMEAYQEEAARQALRTMTDQYDLDTTLRSQHRESYEFDHQEALLHAAQFTIYGVQGVFMNKTLCMLQPAGS</sequence>
<reference evidence="1 2" key="1">
    <citation type="submission" date="2019-04" db="EMBL/GenBank/DDBJ databases">
        <authorList>
            <person name="Feng G."/>
            <person name="Zhang J."/>
            <person name="Zhu H."/>
        </authorList>
    </citation>
    <scope>NUCLEOTIDE SEQUENCE [LARGE SCALE GENOMIC DNA]</scope>
    <source>
        <strain evidence="1 2">9PBR-1</strain>
    </source>
</reference>
<dbReference type="AlphaFoldDB" id="A0A4Z0QIY4"/>
<dbReference type="EMBL" id="SRMB01000001">
    <property type="protein sequence ID" value="TGE29456.1"/>
    <property type="molecule type" value="Genomic_DNA"/>
</dbReference>
<protein>
    <submittedName>
        <fullName evidence="1">Uncharacterized protein</fullName>
    </submittedName>
</protein>
<dbReference type="RefSeq" id="WP_135393915.1">
    <property type="nucleotide sequence ID" value="NZ_SRMB01000001.1"/>
</dbReference>
<comment type="caution">
    <text evidence="1">The sequence shown here is derived from an EMBL/GenBank/DDBJ whole genome shotgun (WGS) entry which is preliminary data.</text>
</comment>
<keyword evidence="2" id="KW-1185">Reference proteome</keyword>
<evidence type="ECO:0000313" key="2">
    <source>
        <dbReference type="Proteomes" id="UP000298471"/>
    </source>
</evidence>
<evidence type="ECO:0000313" key="1">
    <source>
        <dbReference type="EMBL" id="TGE29456.1"/>
    </source>
</evidence>
<proteinExistence type="predicted"/>
<dbReference type="OrthoDB" id="874413at2"/>
<dbReference type="Proteomes" id="UP000298471">
    <property type="component" value="Unassembled WGS sequence"/>
</dbReference>
<gene>
    <name evidence="1" type="ORF">E5K02_08385</name>
</gene>